<evidence type="ECO:0000313" key="3">
    <source>
        <dbReference type="Proteomes" id="UP000504606"/>
    </source>
</evidence>
<dbReference type="AlphaFoldDB" id="A0A6J1SXS2"/>
<organism evidence="3 4">
    <name type="scientific">Frankliniella occidentalis</name>
    <name type="common">Western flower thrips</name>
    <name type="synonym">Euthrips occidentalis</name>
    <dbReference type="NCBI Taxonomy" id="133901"/>
    <lineage>
        <taxon>Eukaryota</taxon>
        <taxon>Metazoa</taxon>
        <taxon>Ecdysozoa</taxon>
        <taxon>Arthropoda</taxon>
        <taxon>Hexapoda</taxon>
        <taxon>Insecta</taxon>
        <taxon>Pterygota</taxon>
        <taxon>Neoptera</taxon>
        <taxon>Paraneoptera</taxon>
        <taxon>Thysanoptera</taxon>
        <taxon>Terebrantia</taxon>
        <taxon>Thripoidea</taxon>
        <taxon>Thripidae</taxon>
        <taxon>Frankliniella</taxon>
    </lineage>
</organism>
<evidence type="ECO:0000256" key="2">
    <source>
        <dbReference type="SAM" id="SignalP"/>
    </source>
</evidence>
<dbReference type="OrthoDB" id="6620524at2759"/>
<dbReference type="Gene3D" id="2.70.220.10">
    <property type="entry name" value="Ganglioside GM2 activator"/>
    <property type="match status" value="1"/>
</dbReference>
<dbReference type="GeneID" id="113211783"/>
<protein>
    <submittedName>
        <fullName evidence="4">Uncharacterized protein LOC113211783</fullName>
    </submittedName>
</protein>
<dbReference type="KEGG" id="foc:113211783"/>
<proteinExistence type="predicted"/>
<gene>
    <name evidence="4" type="primary">LOC113211783</name>
</gene>
<reference evidence="4" key="1">
    <citation type="submission" date="2025-08" db="UniProtKB">
        <authorList>
            <consortium name="RefSeq"/>
        </authorList>
    </citation>
    <scope>IDENTIFICATION</scope>
    <source>
        <tissue evidence="4">Whole organism</tissue>
    </source>
</reference>
<accession>A0A6J1SXS2</accession>
<dbReference type="RefSeq" id="XP_026286044.1">
    <property type="nucleotide sequence ID" value="XM_026430259.2"/>
</dbReference>
<feature type="chain" id="PRO_5026843073" evidence="2">
    <location>
        <begin position="21"/>
        <end position="202"/>
    </location>
</feature>
<dbReference type="Proteomes" id="UP000504606">
    <property type="component" value="Unplaced"/>
</dbReference>
<evidence type="ECO:0000313" key="4">
    <source>
        <dbReference type="RefSeq" id="XP_026286044.1"/>
    </source>
</evidence>
<name>A0A6J1SXS2_FRAOC</name>
<feature type="signal peptide" evidence="2">
    <location>
        <begin position="1"/>
        <end position="20"/>
    </location>
</feature>
<evidence type="ECO:0000256" key="1">
    <source>
        <dbReference type="ARBA" id="ARBA00022729"/>
    </source>
</evidence>
<keyword evidence="1 2" id="KW-0732">Signal</keyword>
<dbReference type="InterPro" id="IPR036846">
    <property type="entry name" value="GM2-AP_sf"/>
</dbReference>
<sequence length="202" mass="23044">MDFTVTTVVMTLALSTAVNAQRGTNGVAGPFRLIADHIEECPQEMQPRRKLFEMTVTAFRDRRDVDLWHYSANGTTYITVDNNLTALANFASWSSTGGWKDNFFRFTLPRACATAKARFPDLWRRAMIALFNDPDRDCPFPPGYYSVRNVSTDFHMKQVRTFFYGKYRGTGTLINSVTKEVIACKRGFFSIVPKTQKHSDKL</sequence>
<keyword evidence="3" id="KW-1185">Reference proteome</keyword>